<dbReference type="PATRIC" id="fig|1214179.4.peg.1659"/>
<dbReference type="SMR" id="A0A075SKW8"/>
<organism evidence="1 2">
    <name type="scientific">Streptococcus suis 6407</name>
    <dbReference type="NCBI Taxonomy" id="1214179"/>
    <lineage>
        <taxon>Bacteria</taxon>
        <taxon>Bacillati</taxon>
        <taxon>Bacillota</taxon>
        <taxon>Bacilli</taxon>
        <taxon>Lactobacillales</taxon>
        <taxon>Streptococcaceae</taxon>
        <taxon>Streptococcus</taxon>
    </lineage>
</organism>
<dbReference type="EMBL" id="CP008921">
    <property type="protein sequence ID" value="AIG44036.1"/>
    <property type="molecule type" value="Genomic_DNA"/>
</dbReference>
<protein>
    <submittedName>
        <fullName evidence="1">Uncharacterized protein</fullName>
    </submittedName>
</protein>
<dbReference type="Proteomes" id="UP000028185">
    <property type="component" value="Chromosome"/>
</dbReference>
<dbReference type="HOGENOM" id="CLU_1098041_0_0_9"/>
<dbReference type="AlphaFoldDB" id="A0A075SKW8"/>
<gene>
    <name evidence="1" type="ORF">ID09_08395</name>
</gene>
<sequence>MTQKREERLIELYEKGVLTKEEARACFKEMNQEPDFLFVEEKVKLNFTLPSFKVFASSKLKQSYSFEGIESLFLKLSEGRLTLAKSKNNQISVEICYNQDAPEDKLPRLYVEKKGLYFHSSLACRLTINLPQEWMSVLDLELGQADARLDYLPFEDISIRSSRDKKQQDIRLTTCGGYPQHLYVQLAQAPLTLQTGKGQGIRGQIESQSGHVLVNRKKKNSPYQFEKSGNDLLFLKVQTGQGGFYVKGIKDVN</sequence>
<accession>A0A075SKW8</accession>
<name>A0A075SKW8_STRSU</name>
<dbReference type="RefSeq" id="WP_012027536.1">
    <property type="nucleotide sequence ID" value="NZ_ALLE01000013.1"/>
</dbReference>
<evidence type="ECO:0000313" key="1">
    <source>
        <dbReference type="EMBL" id="AIG44036.1"/>
    </source>
</evidence>
<evidence type="ECO:0000313" key="2">
    <source>
        <dbReference type="Proteomes" id="UP000028185"/>
    </source>
</evidence>
<dbReference type="GeneID" id="8154249"/>
<reference evidence="1 2" key="1">
    <citation type="journal article" date="2014" name="Genome Announc.">
        <title>Whole-Genome Sequence of Streptococcus suis Serotype 4 Reference Strain 6407.</title>
        <authorList>
            <person name="Wang K."/>
            <person name="Chen J."/>
            <person name="Yao H."/>
            <person name="Lu C."/>
        </authorList>
    </citation>
    <scope>NUCLEOTIDE SEQUENCE [LARGE SCALE GENOMIC DNA]</scope>
    <source>
        <strain evidence="1">6407</strain>
    </source>
</reference>
<proteinExistence type="predicted"/>